<dbReference type="Proteomes" id="UP000602510">
    <property type="component" value="Unassembled WGS sequence"/>
</dbReference>
<reference evidence="1" key="1">
    <citation type="submission" date="2020-04" db="EMBL/GenBank/DDBJ databases">
        <title>Hybrid Assembly of Korean Phytophthora infestans isolates.</title>
        <authorList>
            <person name="Prokchorchik M."/>
            <person name="Lee Y."/>
            <person name="Seo J."/>
            <person name="Cho J.-H."/>
            <person name="Park Y.-E."/>
            <person name="Jang D.-C."/>
            <person name="Im J.-S."/>
            <person name="Choi J.-G."/>
            <person name="Park H.-J."/>
            <person name="Lee G.-B."/>
            <person name="Lee Y.-G."/>
            <person name="Hong S.-Y."/>
            <person name="Cho K."/>
            <person name="Sohn K.H."/>
        </authorList>
    </citation>
    <scope>NUCLEOTIDE SEQUENCE</scope>
    <source>
        <strain evidence="1">KR_1_A1</strain>
        <strain evidence="2">KR_2_A2</strain>
    </source>
</reference>
<evidence type="ECO:0000313" key="1">
    <source>
        <dbReference type="EMBL" id="KAF4030995.1"/>
    </source>
</evidence>
<evidence type="ECO:0000313" key="3">
    <source>
        <dbReference type="Proteomes" id="UP000602510"/>
    </source>
</evidence>
<protein>
    <submittedName>
        <fullName evidence="1">Uncharacterized protein</fullName>
    </submittedName>
</protein>
<dbReference type="EMBL" id="WSZM01000604">
    <property type="protein sequence ID" value="KAF4030995.1"/>
    <property type="molecule type" value="Genomic_DNA"/>
</dbReference>
<keyword evidence="3" id="KW-1185">Reference proteome</keyword>
<organism evidence="1 3">
    <name type="scientific">Phytophthora infestans</name>
    <name type="common">Potato late blight agent</name>
    <name type="synonym">Botrytis infestans</name>
    <dbReference type="NCBI Taxonomy" id="4787"/>
    <lineage>
        <taxon>Eukaryota</taxon>
        <taxon>Sar</taxon>
        <taxon>Stramenopiles</taxon>
        <taxon>Oomycota</taxon>
        <taxon>Peronosporomycetes</taxon>
        <taxon>Peronosporales</taxon>
        <taxon>Peronosporaceae</taxon>
        <taxon>Phytophthora</taxon>
    </lineage>
</organism>
<accession>A0A833WEM2</accession>
<sequence>MRQLKESDRVVLARAYSMLLPTDGLQLCANAWTIFSRSKLNSTEASELRAFVQLYMKIQPGLAARPEDIAYLRDVAFETWSMKMRGHAQYLQEVLVEAASDAPTGTSQLLLYSVC</sequence>
<proteinExistence type="predicted"/>
<dbReference type="EMBL" id="JAACNO010002256">
    <property type="protein sequence ID" value="KAF4134819.1"/>
    <property type="molecule type" value="Genomic_DNA"/>
</dbReference>
<gene>
    <name evidence="1" type="ORF">GN244_ATG17086</name>
    <name evidence="2" type="ORF">GN958_ATG16075</name>
</gene>
<evidence type="ECO:0000313" key="2">
    <source>
        <dbReference type="EMBL" id="KAF4134819.1"/>
    </source>
</evidence>
<dbReference type="Proteomes" id="UP000704712">
    <property type="component" value="Unassembled WGS sequence"/>
</dbReference>
<dbReference type="AlphaFoldDB" id="A0A833WEM2"/>
<comment type="caution">
    <text evidence="1">The sequence shown here is derived from an EMBL/GenBank/DDBJ whole genome shotgun (WGS) entry which is preliminary data.</text>
</comment>
<name>A0A833WEM2_PHYIN</name>